<sequence length="71" mass="8416">MTKDVKAVMANSRRHWTVHHVTLGFLLSEFSFLVAEEQEYSRSDGTPFRPECKDSTFKFRLDVFEEWSIML</sequence>
<evidence type="ECO:0000313" key="1">
    <source>
        <dbReference type="EMBL" id="KFD56707.1"/>
    </source>
</evidence>
<keyword evidence="3" id="KW-1185">Reference proteome</keyword>
<dbReference type="Proteomes" id="UP000030764">
    <property type="component" value="Unassembled WGS sequence"/>
</dbReference>
<dbReference type="EMBL" id="KL363192">
    <property type="protein sequence ID" value="KFD56707.1"/>
    <property type="molecule type" value="Genomic_DNA"/>
</dbReference>
<name>A0A085MHL1_9BILA</name>
<gene>
    <name evidence="1" type="ORF">M513_02383</name>
    <name evidence="2" type="ORF">M514_02383</name>
</gene>
<dbReference type="Proteomes" id="UP000030758">
    <property type="component" value="Unassembled WGS sequence"/>
</dbReference>
<evidence type="ECO:0000313" key="3">
    <source>
        <dbReference type="Proteomes" id="UP000030764"/>
    </source>
</evidence>
<dbReference type="AlphaFoldDB" id="A0A085MHL1"/>
<protein>
    <submittedName>
        <fullName evidence="1">Uncharacterized protein</fullName>
    </submittedName>
</protein>
<dbReference type="EMBL" id="KL367692">
    <property type="protein sequence ID" value="KFD60133.1"/>
    <property type="molecule type" value="Genomic_DNA"/>
</dbReference>
<reference evidence="1 3" key="1">
    <citation type="journal article" date="2014" name="Nat. Genet.">
        <title>Genome and transcriptome of the porcine whipworm Trichuris suis.</title>
        <authorList>
            <person name="Jex A.R."/>
            <person name="Nejsum P."/>
            <person name="Schwarz E.M."/>
            <person name="Hu L."/>
            <person name="Young N.D."/>
            <person name="Hall R.S."/>
            <person name="Korhonen P.K."/>
            <person name="Liao S."/>
            <person name="Thamsborg S."/>
            <person name="Xia J."/>
            <person name="Xu P."/>
            <person name="Wang S."/>
            <person name="Scheerlinck J.P."/>
            <person name="Hofmann A."/>
            <person name="Sternberg P.W."/>
            <person name="Wang J."/>
            <person name="Gasser R.B."/>
        </authorList>
    </citation>
    <scope>NUCLEOTIDE SEQUENCE [LARGE SCALE GENOMIC DNA]</scope>
    <source>
        <strain evidence="2">DCEP-RM93F</strain>
        <strain evidence="1">DCEP-RM93M</strain>
    </source>
</reference>
<evidence type="ECO:0000313" key="2">
    <source>
        <dbReference type="EMBL" id="KFD60133.1"/>
    </source>
</evidence>
<accession>A0A085MHL1</accession>
<organism evidence="1 3">
    <name type="scientific">Trichuris suis</name>
    <name type="common">pig whipworm</name>
    <dbReference type="NCBI Taxonomy" id="68888"/>
    <lineage>
        <taxon>Eukaryota</taxon>
        <taxon>Metazoa</taxon>
        <taxon>Ecdysozoa</taxon>
        <taxon>Nematoda</taxon>
        <taxon>Enoplea</taxon>
        <taxon>Dorylaimia</taxon>
        <taxon>Trichinellida</taxon>
        <taxon>Trichuridae</taxon>
        <taxon>Trichuris</taxon>
    </lineage>
</organism>
<proteinExistence type="predicted"/>